<dbReference type="SMART" id="SM00388">
    <property type="entry name" value="HisKA"/>
    <property type="match status" value="1"/>
</dbReference>
<dbReference type="SUPFAM" id="SSF47384">
    <property type="entry name" value="Homodimeric domain of signal transducing histidine kinase"/>
    <property type="match status" value="1"/>
</dbReference>
<dbReference type="InterPro" id="IPR004358">
    <property type="entry name" value="Sig_transdc_His_kin-like_C"/>
</dbReference>
<evidence type="ECO:0000259" key="14">
    <source>
        <dbReference type="PROSITE" id="PS50109"/>
    </source>
</evidence>
<dbReference type="Pfam" id="PF02518">
    <property type="entry name" value="HATPase_c"/>
    <property type="match status" value="1"/>
</dbReference>
<dbReference type="InterPro" id="IPR050736">
    <property type="entry name" value="Sensor_HK_Regulatory"/>
</dbReference>
<feature type="transmembrane region" description="Helical" evidence="13">
    <location>
        <begin position="12"/>
        <end position="32"/>
    </location>
</feature>
<dbReference type="InterPro" id="IPR035965">
    <property type="entry name" value="PAS-like_dom_sf"/>
</dbReference>
<dbReference type="Gene3D" id="3.30.450.20">
    <property type="entry name" value="PAS domain"/>
    <property type="match status" value="1"/>
</dbReference>
<evidence type="ECO:0000256" key="4">
    <source>
        <dbReference type="ARBA" id="ARBA00012438"/>
    </source>
</evidence>
<evidence type="ECO:0000256" key="13">
    <source>
        <dbReference type="SAM" id="Phobius"/>
    </source>
</evidence>
<dbReference type="Gene3D" id="3.30.565.10">
    <property type="entry name" value="Histidine kinase-like ATPase, C-terminal domain"/>
    <property type="match status" value="1"/>
</dbReference>
<dbReference type="InterPro" id="IPR005467">
    <property type="entry name" value="His_kinase_dom"/>
</dbReference>
<dbReference type="CDD" id="cd16922">
    <property type="entry name" value="HATPase_EvgS-ArcB-TorS-like"/>
    <property type="match status" value="1"/>
</dbReference>
<dbReference type="InterPro" id="IPR003661">
    <property type="entry name" value="HisK_dim/P_dom"/>
</dbReference>
<evidence type="ECO:0000256" key="3">
    <source>
        <dbReference type="ARBA" id="ARBA00004314"/>
    </source>
</evidence>
<proteinExistence type="predicted"/>
<dbReference type="CDD" id="cd00082">
    <property type="entry name" value="HisKA"/>
    <property type="match status" value="1"/>
</dbReference>
<feature type="transmembrane region" description="Helical" evidence="13">
    <location>
        <begin position="333"/>
        <end position="354"/>
    </location>
</feature>
<dbReference type="SUPFAM" id="SSF55874">
    <property type="entry name" value="ATPase domain of HSP90 chaperone/DNA topoisomerase II/histidine kinase"/>
    <property type="match status" value="1"/>
</dbReference>
<evidence type="ECO:0000256" key="5">
    <source>
        <dbReference type="ARBA" id="ARBA00022475"/>
    </source>
</evidence>
<dbReference type="SUPFAM" id="SSF55785">
    <property type="entry name" value="PYP-like sensor domain (PAS domain)"/>
    <property type="match status" value="1"/>
</dbReference>
<dbReference type="PANTHER" id="PTHR43711">
    <property type="entry name" value="TWO-COMPONENT HISTIDINE KINASE"/>
    <property type="match status" value="1"/>
</dbReference>
<keyword evidence="5" id="KW-1003">Cell membrane</keyword>
<evidence type="ECO:0000256" key="8">
    <source>
        <dbReference type="ARBA" id="ARBA00022741"/>
    </source>
</evidence>
<evidence type="ECO:0000256" key="9">
    <source>
        <dbReference type="ARBA" id="ARBA00022777"/>
    </source>
</evidence>
<dbReference type="EMBL" id="RIZG01000003">
    <property type="protein sequence ID" value="RNF51607.1"/>
    <property type="molecule type" value="Genomic_DNA"/>
</dbReference>
<keyword evidence="8" id="KW-0547">Nucleotide-binding</keyword>
<dbReference type="PROSITE" id="PS50112">
    <property type="entry name" value="PAS"/>
    <property type="match status" value="1"/>
</dbReference>
<accession>A0A3M8Q676</accession>
<evidence type="ECO:0000256" key="6">
    <source>
        <dbReference type="ARBA" id="ARBA00022553"/>
    </source>
</evidence>
<dbReference type="GO" id="GO:0005524">
    <property type="term" value="F:ATP binding"/>
    <property type="evidence" value="ECO:0007669"/>
    <property type="project" value="UniProtKB-KW"/>
</dbReference>
<dbReference type="RefSeq" id="WP_123095179.1">
    <property type="nucleotide sequence ID" value="NZ_RIZG01000003.1"/>
</dbReference>
<evidence type="ECO:0000256" key="12">
    <source>
        <dbReference type="ARBA" id="ARBA00023136"/>
    </source>
</evidence>
<keyword evidence="17" id="KW-1185">Reference proteome</keyword>
<evidence type="ECO:0000256" key="2">
    <source>
        <dbReference type="ARBA" id="ARBA00004236"/>
    </source>
</evidence>
<feature type="domain" description="Histidine kinase" evidence="14">
    <location>
        <begin position="501"/>
        <end position="719"/>
    </location>
</feature>
<evidence type="ECO:0000256" key="7">
    <source>
        <dbReference type="ARBA" id="ARBA00022679"/>
    </source>
</evidence>
<dbReference type="FunFam" id="1.10.287.130:FF:000001">
    <property type="entry name" value="Two-component sensor histidine kinase"/>
    <property type="match status" value="1"/>
</dbReference>
<dbReference type="Pfam" id="PF13426">
    <property type="entry name" value="PAS_9"/>
    <property type="match status" value="1"/>
</dbReference>
<dbReference type="AlphaFoldDB" id="A0A3M8Q676"/>
<dbReference type="PANTHER" id="PTHR43711:SF31">
    <property type="entry name" value="HISTIDINE KINASE"/>
    <property type="match status" value="1"/>
</dbReference>
<protein>
    <recommendedName>
        <fullName evidence="4">histidine kinase</fullName>
        <ecNumber evidence="4">2.7.13.3</ecNumber>
    </recommendedName>
</protein>
<comment type="catalytic activity">
    <reaction evidence="1">
        <text>ATP + protein L-histidine = ADP + protein N-phospho-L-histidine.</text>
        <dbReference type="EC" id="2.7.13.3"/>
    </reaction>
</comment>
<dbReference type="SMART" id="SM00387">
    <property type="entry name" value="HATPase_c"/>
    <property type="match status" value="1"/>
</dbReference>
<keyword evidence="12 13" id="KW-0472">Membrane</keyword>
<comment type="caution">
    <text evidence="16">The sequence shown here is derived from an EMBL/GenBank/DDBJ whole genome shotgun (WGS) entry which is preliminary data.</text>
</comment>
<dbReference type="Proteomes" id="UP000280507">
    <property type="component" value="Unassembled WGS sequence"/>
</dbReference>
<evidence type="ECO:0000256" key="11">
    <source>
        <dbReference type="ARBA" id="ARBA00023012"/>
    </source>
</evidence>
<evidence type="ECO:0000313" key="16">
    <source>
        <dbReference type="EMBL" id="RNF51607.1"/>
    </source>
</evidence>
<evidence type="ECO:0000313" key="17">
    <source>
        <dbReference type="Proteomes" id="UP000280507"/>
    </source>
</evidence>
<dbReference type="OrthoDB" id="8573350at2"/>
<evidence type="ECO:0000256" key="1">
    <source>
        <dbReference type="ARBA" id="ARBA00000085"/>
    </source>
</evidence>
<keyword evidence="7" id="KW-0808">Transferase</keyword>
<sequence>MAEVHQEDNKLSKLYAFVIALVLVVFSIAAWYDDAQRDRHFQSRLDDIQLMQQAKQQLLQQEAERQLEIAVDLIAVDQQLLQWLRQAAERYQQQGSEADLTPIRQAILPILNGYWQKMTPYGASQLHLHLAPDAFTLLRAHRPERHSDSLINIRPLIMHSINNAVRVTGTELGVHGLGLRAVVPVLNSQNETLAVIELGFNLQNVFATRQEYIALRRSSIDSPPEDIALLVKPDVTSALHNDVKANWLHTDFWSSPSQDDMLQFWLDNKLIPEQINEPQQITLSFNQQTFAVSLLPWPVWGQNTQQNRPLISVSWHDISQQLSAQQHANKITWSIWALLCLVTLTLGVLLVAFLQRQARREVSQQQTLLKQSEQKLSALYQLSPLPILLNRFSDGAFVEANPAMTKLTGYSIDEIQQLSYRDLTPKNYAEAEQQQLKSLTETSRYGPYVKHYKHKNGELIDIELNGVLFNDGQGESYIWTIIQDIREIKRIEKLKDDFVSTVSHELRTPLTSIAGSLSLLLGGVGGALNPKAERLLSIAHKNSQRLNILINDLLDINKLMAGKMRFNETLVSLPNLLQEAVEQNQPYANQDNIKITLVNAPQVQLLVDAARIHQVLSNFLSNAIKFSPANTEVRLSTDVIDDRVRISVQDQGAGIATSDQHRLFQRFSQLEQHTSQAKSGTGLGLAISREIVLRSGGEVGVNSELGQGATFWLELPIYHATSPAESH</sequence>
<dbReference type="InterPro" id="IPR000014">
    <property type="entry name" value="PAS"/>
</dbReference>
<keyword evidence="10" id="KW-0067">ATP-binding</keyword>
<organism evidence="16 17">
    <name type="scientific">Marinomonas hwangdonensis</name>
    <dbReference type="NCBI Taxonomy" id="1053647"/>
    <lineage>
        <taxon>Bacteria</taxon>
        <taxon>Pseudomonadati</taxon>
        <taxon>Pseudomonadota</taxon>
        <taxon>Gammaproteobacteria</taxon>
        <taxon>Oceanospirillales</taxon>
        <taxon>Oceanospirillaceae</taxon>
        <taxon>Marinomonas</taxon>
    </lineage>
</organism>
<comment type="subcellular location">
    <subcellularLocation>
        <location evidence="2">Cell membrane</location>
    </subcellularLocation>
    <subcellularLocation>
        <location evidence="3">Membrane raft</location>
        <topology evidence="3">Multi-pass membrane protein</topology>
    </subcellularLocation>
</comment>
<keyword evidence="13" id="KW-1133">Transmembrane helix</keyword>
<keyword evidence="9" id="KW-0418">Kinase</keyword>
<keyword evidence="11" id="KW-0902">Two-component regulatory system</keyword>
<gene>
    <name evidence="16" type="ORF">EBI00_06860</name>
</gene>
<dbReference type="EC" id="2.7.13.3" evidence="4"/>
<keyword evidence="6" id="KW-0597">Phosphoprotein</keyword>
<dbReference type="Gene3D" id="1.10.287.130">
    <property type="match status" value="1"/>
</dbReference>
<dbReference type="InterPro" id="IPR036097">
    <property type="entry name" value="HisK_dim/P_sf"/>
</dbReference>
<evidence type="ECO:0000256" key="10">
    <source>
        <dbReference type="ARBA" id="ARBA00022840"/>
    </source>
</evidence>
<feature type="domain" description="PAS" evidence="15">
    <location>
        <begin position="372"/>
        <end position="443"/>
    </location>
</feature>
<dbReference type="FunFam" id="3.30.565.10:FF:000023">
    <property type="entry name" value="PAS domain-containing sensor histidine kinase"/>
    <property type="match status" value="1"/>
</dbReference>
<dbReference type="GO" id="GO:0000155">
    <property type="term" value="F:phosphorelay sensor kinase activity"/>
    <property type="evidence" value="ECO:0007669"/>
    <property type="project" value="InterPro"/>
</dbReference>
<dbReference type="Pfam" id="PF00512">
    <property type="entry name" value="HisKA"/>
    <property type="match status" value="1"/>
</dbReference>
<dbReference type="PRINTS" id="PR00344">
    <property type="entry name" value="BCTRLSENSOR"/>
</dbReference>
<dbReference type="SMART" id="SM00091">
    <property type="entry name" value="PAS"/>
    <property type="match status" value="1"/>
</dbReference>
<dbReference type="Pfam" id="PF14827">
    <property type="entry name" value="dCache_3"/>
    <property type="match status" value="1"/>
</dbReference>
<evidence type="ECO:0000259" key="15">
    <source>
        <dbReference type="PROSITE" id="PS50112"/>
    </source>
</evidence>
<dbReference type="PROSITE" id="PS50109">
    <property type="entry name" value="HIS_KIN"/>
    <property type="match status" value="1"/>
</dbReference>
<dbReference type="GO" id="GO:0005886">
    <property type="term" value="C:plasma membrane"/>
    <property type="evidence" value="ECO:0007669"/>
    <property type="project" value="UniProtKB-SubCell"/>
</dbReference>
<dbReference type="InterPro" id="IPR003594">
    <property type="entry name" value="HATPase_dom"/>
</dbReference>
<keyword evidence="13" id="KW-0812">Transmembrane</keyword>
<dbReference type="InterPro" id="IPR029150">
    <property type="entry name" value="dCache_3"/>
</dbReference>
<dbReference type="GO" id="GO:0045121">
    <property type="term" value="C:membrane raft"/>
    <property type="evidence" value="ECO:0007669"/>
    <property type="project" value="UniProtKB-SubCell"/>
</dbReference>
<reference evidence="16 17" key="1">
    <citation type="journal article" date="2012" name="Int. J. Syst. Evol. Microbiol.">
        <title>Marinomonas hwangdonensis sp. nov., isolated from seawater.</title>
        <authorList>
            <person name="Jung Y.T."/>
            <person name="Oh T.K."/>
            <person name="Yoon J.H."/>
        </authorList>
    </citation>
    <scope>NUCLEOTIDE SEQUENCE [LARGE SCALE GENOMIC DNA]</scope>
    <source>
        <strain evidence="16 17">HDW-15</strain>
    </source>
</reference>
<dbReference type="CDD" id="cd00130">
    <property type="entry name" value="PAS"/>
    <property type="match status" value="1"/>
</dbReference>
<dbReference type="NCBIfam" id="TIGR00229">
    <property type="entry name" value="sensory_box"/>
    <property type="match status" value="1"/>
</dbReference>
<dbReference type="InterPro" id="IPR036890">
    <property type="entry name" value="HATPase_C_sf"/>
</dbReference>
<name>A0A3M8Q676_9GAMM</name>